<evidence type="ECO:0000256" key="1">
    <source>
        <dbReference type="ARBA" id="ARBA00008645"/>
    </source>
</evidence>
<dbReference type="PANTHER" id="PTHR43798:SF14">
    <property type="entry name" value="SERINE HYDROLASE-LIKE PROTEIN DDB_G0286239"/>
    <property type="match status" value="1"/>
</dbReference>
<dbReference type="SUPFAM" id="SSF53474">
    <property type="entry name" value="alpha/beta-Hydrolases"/>
    <property type="match status" value="1"/>
</dbReference>
<dbReference type="InterPro" id="IPR029058">
    <property type="entry name" value="AB_hydrolase_fold"/>
</dbReference>
<gene>
    <name evidence="4" type="ORF">SAMN04487958_10778</name>
</gene>
<sequence>MSQPTSRRYPHSLSLAHGRLAALSWGREEAPTWLALHGWLDNAASFSRLAPLLVEALDIRIVAIDFRGHGYSAHAPTGQDYALWDYCHDVLDAMEDLAIERAVLLAHSMGAAVACLLAAALPERIERMTLLDGLGALNTPASDTASQLRKGLMAHRRPTSQAPRYPDLATAVAARLAGGVTPLDTITATPLVERNADVAADGHVQMRTDSRLLKPSLVRFTPSQVLALLADIQAPVLLIEGEEGILGERDWAGKARQAVPHLTRHVLAGGHHLHLEPQAVFRVAEVITQSINETSGSVVGNEQ</sequence>
<organism evidence="4 5">
    <name type="scientific">Vreelandella subterranea</name>
    <dbReference type="NCBI Taxonomy" id="416874"/>
    <lineage>
        <taxon>Bacteria</taxon>
        <taxon>Pseudomonadati</taxon>
        <taxon>Pseudomonadota</taxon>
        <taxon>Gammaproteobacteria</taxon>
        <taxon>Oceanospirillales</taxon>
        <taxon>Halomonadaceae</taxon>
        <taxon>Vreelandella</taxon>
    </lineage>
</organism>
<evidence type="ECO:0000313" key="4">
    <source>
        <dbReference type="EMBL" id="SES10332.1"/>
    </source>
</evidence>
<dbReference type="GO" id="GO:0016020">
    <property type="term" value="C:membrane"/>
    <property type="evidence" value="ECO:0007669"/>
    <property type="project" value="TreeGrafter"/>
</dbReference>
<evidence type="ECO:0000313" key="5">
    <source>
        <dbReference type="Proteomes" id="UP000198505"/>
    </source>
</evidence>
<dbReference type="RefSeq" id="WP_092827950.1">
    <property type="nucleotide sequence ID" value="NZ_FOGS01000007.1"/>
</dbReference>
<keyword evidence="5" id="KW-1185">Reference proteome</keyword>
<name>A0A1H9ULU4_9GAMM</name>
<dbReference type="InterPro" id="IPR000073">
    <property type="entry name" value="AB_hydrolase_1"/>
</dbReference>
<dbReference type="PANTHER" id="PTHR43798">
    <property type="entry name" value="MONOACYLGLYCEROL LIPASE"/>
    <property type="match status" value="1"/>
</dbReference>
<proteinExistence type="inferred from homology"/>
<dbReference type="EMBL" id="FOGS01000007">
    <property type="protein sequence ID" value="SES10332.1"/>
    <property type="molecule type" value="Genomic_DNA"/>
</dbReference>
<dbReference type="GO" id="GO:0016787">
    <property type="term" value="F:hydrolase activity"/>
    <property type="evidence" value="ECO:0007669"/>
    <property type="project" value="UniProtKB-KW"/>
</dbReference>
<dbReference type="Pfam" id="PF00561">
    <property type="entry name" value="Abhydrolase_1"/>
    <property type="match status" value="1"/>
</dbReference>
<feature type="domain" description="AB hydrolase-1" evidence="3">
    <location>
        <begin position="35"/>
        <end position="276"/>
    </location>
</feature>
<comment type="similarity">
    <text evidence="1">Belongs to the AB hydrolase superfamily.</text>
</comment>
<protein>
    <submittedName>
        <fullName evidence="4">Pimeloyl-ACP methyl ester carboxylesterase</fullName>
    </submittedName>
</protein>
<evidence type="ECO:0000259" key="3">
    <source>
        <dbReference type="Pfam" id="PF00561"/>
    </source>
</evidence>
<dbReference type="PRINTS" id="PR00111">
    <property type="entry name" value="ABHYDROLASE"/>
</dbReference>
<dbReference type="STRING" id="416874.SAMN04487958_10778"/>
<dbReference type="InterPro" id="IPR050266">
    <property type="entry name" value="AB_hydrolase_sf"/>
</dbReference>
<dbReference type="Proteomes" id="UP000198505">
    <property type="component" value="Unassembled WGS sequence"/>
</dbReference>
<accession>A0A1H9ULU4</accession>
<dbReference type="Gene3D" id="3.40.50.1820">
    <property type="entry name" value="alpha/beta hydrolase"/>
    <property type="match status" value="1"/>
</dbReference>
<dbReference type="AlphaFoldDB" id="A0A1H9ULU4"/>
<keyword evidence="2" id="KW-0378">Hydrolase</keyword>
<evidence type="ECO:0000256" key="2">
    <source>
        <dbReference type="ARBA" id="ARBA00022801"/>
    </source>
</evidence>
<reference evidence="5" key="1">
    <citation type="submission" date="2016-10" db="EMBL/GenBank/DDBJ databases">
        <authorList>
            <person name="Varghese N."/>
            <person name="Submissions S."/>
        </authorList>
    </citation>
    <scope>NUCLEOTIDE SEQUENCE [LARGE SCALE GENOMIC DNA]</scope>
    <source>
        <strain evidence="5">CGMCC 1.6495</strain>
    </source>
</reference>